<sequence>MVAISWSRTAIFLALSISQVRAVDPSPADKKVWDDKCKAKLGGQYFMVFDVNGKPTGTCNAPPFQACYWGPYTDPKTGQQGCCGKNNTKGQFSTDPVAIQEGGCCVAPNQFSFDDNARRGACCPQGQHISWDISIQSSTLGGLCCEAGLFASVDKRTSQQHCCPGGLSYSSDPNTGNGDCCEPGKTFSFDAASQKGECCAAGSSYSVDPVTGAGSCCGATESFKCDCKCIPGDVNPNCPADHGQIIQNGGKKWKIFCGLINHGENDISITPNIPSWGQCITNCANTANCVRAIYQPSTMKCFLRSHGNTIDATFPDSLSSAHLIEDGATTSNPSSGTDTTDTEDTSTSGPPTTNTDLPKHCPEIGGKIVEVDGVTYEISCTNGIIDSIPDYRAVQAKDANDCMSLCSADPQCQGANFWDDATDAYCVMVSEHDYPARGTINPQDVNSLMSMIPIKKR</sequence>
<feature type="domain" description="PAN-3" evidence="3">
    <location>
        <begin position="267"/>
        <end position="309"/>
    </location>
</feature>
<dbReference type="Proteomes" id="UP001465668">
    <property type="component" value="Unassembled WGS sequence"/>
</dbReference>
<feature type="signal peptide" evidence="2">
    <location>
        <begin position="1"/>
        <end position="22"/>
    </location>
</feature>
<gene>
    <name evidence="4" type="ORF">SCAR479_00462</name>
</gene>
<feature type="compositionally biased region" description="Low complexity" evidence="1">
    <location>
        <begin position="333"/>
        <end position="353"/>
    </location>
</feature>
<keyword evidence="5" id="KW-1185">Reference proteome</keyword>
<evidence type="ECO:0000313" key="5">
    <source>
        <dbReference type="Proteomes" id="UP001465668"/>
    </source>
</evidence>
<comment type="caution">
    <text evidence="4">The sequence shown here is derived from an EMBL/GenBank/DDBJ whole genome shotgun (WGS) entry which is preliminary data.</text>
</comment>
<evidence type="ECO:0000256" key="1">
    <source>
        <dbReference type="SAM" id="MobiDB-lite"/>
    </source>
</evidence>
<organism evidence="4 5">
    <name type="scientific">Seiridium cardinale</name>
    <dbReference type="NCBI Taxonomy" id="138064"/>
    <lineage>
        <taxon>Eukaryota</taxon>
        <taxon>Fungi</taxon>
        <taxon>Dikarya</taxon>
        <taxon>Ascomycota</taxon>
        <taxon>Pezizomycotina</taxon>
        <taxon>Sordariomycetes</taxon>
        <taxon>Xylariomycetidae</taxon>
        <taxon>Amphisphaeriales</taxon>
        <taxon>Sporocadaceae</taxon>
        <taxon>Seiridium</taxon>
    </lineage>
</organism>
<dbReference type="EMBL" id="JARVKM010000001">
    <property type="protein sequence ID" value="KAK9783903.1"/>
    <property type="molecule type" value="Genomic_DNA"/>
</dbReference>
<reference evidence="4 5" key="1">
    <citation type="submission" date="2024-02" db="EMBL/GenBank/DDBJ databases">
        <title>First draft genome assembly of two strains of Seiridium cardinale.</title>
        <authorList>
            <person name="Emiliani G."/>
            <person name="Scali E."/>
        </authorList>
    </citation>
    <scope>NUCLEOTIDE SEQUENCE [LARGE SCALE GENOMIC DNA]</scope>
    <source>
        <strain evidence="4 5">BM-138-000479</strain>
    </source>
</reference>
<feature type="chain" id="PRO_5047522342" description="PAN-3 domain-containing protein" evidence="2">
    <location>
        <begin position="23"/>
        <end position="457"/>
    </location>
</feature>
<evidence type="ECO:0000313" key="4">
    <source>
        <dbReference type="EMBL" id="KAK9783903.1"/>
    </source>
</evidence>
<evidence type="ECO:0000256" key="2">
    <source>
        <dbReference type="SAM" id="SignalP"/>
    </source>
</evidence>
<dbReference type="Pfam" id="PF08277">
    <property type="entry name" value="PAN_3"/>
    <property type="match status" value="1"/>
</dbReference>
<evidence type="ECO:0000259" key="3">
    <source>
        <dbReference type="Pfam" id="PF08277"/>
    </source>
</evidence>
<feature type="region of interest" description="Disordered" evidence="1">
    <location>
        <begin position="326"/>
        <end position="360"/>
    </location>
</feature>
<dbReference type="Gene3D" id="3.50.4.10">
    <property type="entry name" value="Hepatocyte Growth Factor"/>
    <property type="match status" value="1"/>
</dbReference>
<dbReference type="InterPro" id="IPR006583">
    <property type="entry name" value="PAN-3_domain"/>
</dbReference>
<accession>A0ABR2Y9K5</accession>
<name>A0ABR2Y9K5_9PEZI</name>
<proteinExistence type="predicted"/>
<keyword evidence="2" id="KW-0732">Signal</keyword>
<protein>
    <recommendedName>
        <fullName evidence="3">PAN-3 domain-containing protein</fullName>
    </recommendedName>
</protein>